<reference evidence="3" key="1">
    <citation type="journal article" date="2015" name="Chem. Biol.">
        <title>Structure, bioactivity, and resistance mechanism of streptomonomicin, an unusual lasso Peptide from an understudied halophilic actinomycete.</title>
        <authorList>
            <person name="Metelev M."/>
            <person name="Tietz J.I."/>
            <person name="Melby J.O."/>
            <person name="Blair P.M."/>
            <person name="Zhu L."/>
            <person name="Livnat I."/>
            <person name="Severinov K."/>
            <person name="Mitchell D.A."/>
        </authorList>
    </citation>
    <scope>NUCLEOTIDE SEQUENCE [LARGE SCALE GENOMIC DNA]</scope>
    <source>
        <strain evidence="3">YIM 90003</strain>
    </source>
</reference>
<dbReference type="InterPro" id="IPR007278">
    <property type="entry name" value="DUF397"/>
</dbReference>
<dbReference type="Pfam" id="PF04149">
    <property type="entry name" value="DUF397"/>
    <property type="match status" value="1"/>
</dbReference>
<proteinExistence type="predicted"/>
<dbReference type="OrthoDB" id="3540894at2"/>
<keyword evidence="3" id="KW-1185">Reference proteome</keyword>
<name>A0A0C2JLX4_9ACTN</name>
<evidence type="ECO:0000313" key="3">
    <source>
        <dbReference type="Proteomes" id="UP000031675"/>
    </source>
</evidence>
<dbReference type="Proteomes" id="UP000031675">
    <property type="component" value="Unassembled WGS sequence"/>
</dbReference>
<comment type="caution">
    <text evidence="2">The sequence shown here is derived from an EMBL/GenBank/DDBJ whole genome shotgun (WGS) entry which is preliminary data.</text>
</comment>
<dbReference type="EMBL" id="JROO01000032">
    <property type="protein sequence ID" value="KIH97867.1"/>
    <property type="molecule type" value="Genomic_DNA"/>
</dbReference>
<evidence type="ECO:0000259" key="1">
    <source>
        <dbReference type="Pfam" id="PF04149"/>
    </source>
</evidence>
<dbReference type="STRING" id="183763.LP52_17495"/>
<dbReference type="AlphaFoldDB" id="A0A0C2JLX4"/>
<gene>
    <name evidence="2" type="ORF">LP52_17495</name>
</gene>
<sequence>MESLAEQLEFRTSSYSDRVNCVEVADTPGATAVRDSQHRKLGHLEFPTSEWTAFVSGLHSDRF</sequence>
<protein>
    <recommendedName>
        <fullName evidence="1">DUF397 domain-containing protein</fullName>
    </recommendedName>
</protein>
<feature type="domain" description="DUF397" evidence="1">
    <location>
        <begin position="9"/>
        <end position="58"/>
    </location>
</feature>
<organism evidence="2 3">
    <name type="scientific">Streptomonospora alba</name>
    <dbReference type="NCBI Taxonomy" id="183763"/>
    <lineage>
        <taxon>Bacteria</taxon>
        <taxon>Bacillati</taxon>
        <taxon>Actinomycetota</taxon>
        <taxon>Actinomycetes</taxon>
        <taxon>Streptosporangiales</taxon>
        <taxon>Nocardiopsidaceae</taxon>
        <taxon>Streptomonospora</taxon>
    </lineage>
</organism>
<accession>A0A0C2JLX4</accession>
<evidence type="ECO:0000313" key="2">
    <source>
        <dbReference type="EMBL" id="KIH97867.1"/>
    </source>
</evidence>